<dbReference type="RefSeq" id="WP_338006490.1">
    <property type="nucleotide sequence ID" value="NZ_JAOPKA010000039.1"/>
</dbReference>
<proteinExistence type="predicted"/>
<dbReference type="AlphaFoldDB" id="A0AAP2Z487"/>
<feature type="compositionally biased region" description="Basic and acidic residues" evidence="1">
    <location>
        <begin position="10"/>
        <end position="33"/>
    </location>
</feature>
<comment type="caution">
    <text evidence="2">The sequence shown here is derived from an EMBL/GenBank/DDBJ whole genome shotgun (WGS) entry which is preliminary data.</text>
</comment>
<gene>
    <name evidence="2" type="ORF">OB960_25320</name>
</gene>
<evidence type="ECO:0000256" key="1">
    <source>
        <dbReference type="SAM" id="MobiDB-lite"/>
    </source>
</evidence>
<protein>
    <submittedName>
        <fullName evidence="2">Uncharacterized protein</fullName>
    </submittedName>
</protein>
<dbReference type="Proteomes" id="UP001321018">
    <property type="component" value="Unassembled WGS sequence"/>
</dbReference>
<dbReference type="EMBL" id="JAOPKA010000039">
    <property type="protein sequence ID" value="MCU4744692.1"/>
    <property type="molecule type" value="Genomic_DNA"/>
</dbReference>
<organism evidence="2 3">
    <name type="scientific">Natronoglomus mannanivorans</name>
    <dbReference type="NCBI Taxonomy" id="2979990"/>
    <lineage>
        <taxon>Archaea</taxon>
        <taxon>Methanobacteriati</taxon>
        <taxon>Methanobacteriota</taxon>
        <taxon>Stenosarchaea group</taxon>
        <taxon>Halobacteria</taxon>
        <taxon>Halobacteriales</taxon>
        <taxon>Natrialbaceae</taxon>
        <taxon>Natronoglomus</taxon>
    </lineage>
</organism>
<accession>A0AAP2Z487</accession>
<sequence>MREGGNGGNEGERRVPCHRTSDSDKPSVDERNPQEAVVNGAEKPTGRESQVSRRCLIKASIFAGLPTFGIARGTETARAADGDYISQVTLTNLLDQDGDYYFSNFDVSVLADTDLDTPYTRTTDPYFDVLVEGEKVAHKDIEQEYAIYDISISQSDLEDLNLDRGDISVTVELRNTQIGDNPLYDSAVDSLQYESESEDIPPEEQSLDSVQQLEDIYRRFSDQTLNHEFWHDQHMDSTEEVAKATAPIPNNGVDVSIELLSQAAGVHVSMLLDVAEATLHITQWHTTWRVRDVLKQGDANSTHLSDSDYERSLLCSTLLISQRRFDSVF</sequence>
<feature type="non-terminal residue" evidence="2">
    <location>
        <position position="329"/>
    </location>
</feature>
<evidence type="ECO:0000313" key="2">
    <source>
        <dbReference type="EMBL" id="MCU4744692.1"/>
    </source>
</evidence>
<feature type="region of interest" description="Disordered" evidence="1">
    <location>
        <begin position="1"/>
        <end position="49"/>
    </location>
</feature>
<evidence type="ECO:0000313" key="3">
    <source>
        <dbReference type="Proteomes" id="UP001321018"/>
    </source>
</evidence>
<reference evidence="2" key="1">
    <citation type="submission" date="2022-09" db="EMBL/GenBank/DDBJ databases">
        <title>Enrichment on poylsaccharides allowed isolation of novel metabolic and taxonomic groups of Haloarchaea.</title>
        <authorList>
            <person name="Sorokin D.Y."/>
            <person name="Elcheninov A.G."/>
            <person name="Khizhniak T.V."/>
            <person name="Kolganova T.V."/>
            <person name="Kublanov I.V."/>
        </authorList>
    </citation>
    <scope>NUCLEOTIDE SEQUENCE</scope>
    <source>
        <strain evidence="2">AArc-xg1-1</strain>
    </source>
</reference>
<name>A0AAP2Z487_9EURY</name>